<evidence type="ECO:0000256" key="5">
    <source>
        <dbReference type="HAMAP-Rule" id="MF_01114"/>
    </source>
</evidence>
<dbReference type="AlphaFoldDB" id="A0A923LGJ2"/>
<dbReference type="Pfam" id="PF21982">
    <property type="entry name" value="RecX_HTH1"/>
    <property type="match status" value="1"/>
</dbReference>
<dbReference type="GO" id="GO:0005737">
    <property type="term" value="C:cytoplasm"/>
    <property type="evidence" value="ECO:0007669"/>
    <property type="project" value="UniProtKB-SubCell"/>
</dbReference>
<dbReference type="PANTHER" id="PTHR33602:SF1">
    <property type="entry name" value="REGULATORY PROTEIN RECX FAMILY PROTEIN"/>
    <property type="match status" value="1"/>
</dbReference>
<accession>A0A923LGJ2</accession>
<feature type="domain" description="RecX third three-helical" evidence="7">
    <location>
        <begin position="153"/>
        <end position="197"/>
    </location>
</feature>
<evidence type="ECO:0000259" key="8">
    <source>
        <dbReference type="Pfam" id="PF21982"/>
    </source>
</evidence>
<evidence type="ECO:0000256" key="2">
    <source>
        <dbReference type="ARBA" id="ARBA00009695"/>
    </source>
</evidence>
<dbReference type="InterPro" id="IPR036388">
    <property type="entry name" value="WH-like_DNA-bd_sf"/>
</dbReference>
<evidence type="ECO:0000256" key="1">
    <source>
        <dbReference type="ARBA" id="ARBA00004496"/>
    </source>
</evidence>
<keyword evidence="4 5" id="KW-0963">Cytoplasm</keyword>
<evidence type="ECO:0000259" key="6">
    <source>
        <dbReference type="Pfam" id="PF02631"/>
    </source>
</evidence>
<comment type="function">
    <text evidence="5">Modulates RecA activity.</text>
</comment>
<reference evidence="9" key="1">
    <citation type="submission" date="2020-08" db="EMBL/GenBank/DDBJ databases">
        <title>Genome public.</title>
        <authorList>
            <person name="Liu C."/>
            <person name="Sun Q."/>
        </authorList>
    </citation>
    <scope>NUCLEOTIDE SEQUENCE</scope>
    <source>
        <strain evidence="9">NSJ-55</strain>
    </source>
</reference>
<keyword evidence="10" id="KW-1185">Reference proteome</keyword>
<dbReference type="Proteomes" id="UP000652477">
    <property type="component" value="Unassembled WGS sequence"/>
</dbReference>
<dbReference type="PANTHER" id="PTHR33602">
    <property type="entry name" value="REGULATORY PROTEIN RECX FAMILY PROTEIN"/>
    <property type="match status" value="1"/>
</dbReference>
<feature type="domain" description="RecX second three-helical" evidence="6">
    <location>
        <begin position="105"/>
        <end position="143"/>
    </location>
</feature>
<evidence type="ECO:0000313" key="10">
    <source>
        <dbReference type="Proteomes" id="UP000652477"/>
    </source>
</evidence>
<evidence type="ECO:0000259" key="7">
    <source>
        <dbReference type="Pfam" id="PF21981"/>
    </source>
</evidence>
<evidence type="ECO:0000313" key="9">
    <source>
        <dbReference type="EMBL" id="MBC5688330.1"/>
    </source>
</evidence>
<dbReference type="Gene3D" id="1.10.10.10">
    <property type="entry name" value="Winged helix-like DNA-binding domain superfamily/Winged helix DNA-binding domain"/>
    <property type="match status" value="3"/>
</dbReference>
<dbReference type="HAMAP" id="MF_01114">
    <property type="entry name" value="RecX"/>
    <property type="match status" value="1"/>
</dbReference>
<dbReference type="InterPro" id="IPR003783">
    <property type="entry name" value="Regulatory_RecX"/>
</dbReference>
<dbReference type="GO" id="GO:0006282">
    <property type="term" value="P:regulation of DNA repair"/>
    <property type="evidence" value="ECO:0007669"/>
    <property type="project" value="UniProtKB-UniRule"/>
</dbReference>
<dbReference type="InterPro" id="IPR053926">
    <property type="entry name" value="RecX_HTH_1st"/>
</dbReference>
<gene>
    <name evidence="5" type="primary">recX</name>
    <name evidence="9" type="ORF">H8S37_05235</name>
</gene>
<comment type="caution">
    <text evidence="9">The sequence shown here is derived from an EMBL/GenBank/DDBJ whole genome shotgun (WGS) entry which is preliminary data.</text>
</comment>
<comment type="subcellular location">
    <subcellularLocation>
        <location evidence="1 5">Cytoplasm</location>
    </subcellularLocation>
</comment>
<protein>
    <recommendedName>
        <fullName evidence="3 5">Regulatory protein RecX</fullName>
    </recommendedName>
</protein>
<dbReference type="InterPro" id="IPR053924">
    <property type="entry name" value="RecX_HTH_2nd"/>
</dbReference>
<proteinExistence type="inferred from homology"/>
<comment type="similarity">
    <text evidence="2 5">Belongs to the RecX family.</text>
</comment>
<dbReference type="EMBL" id="JACOPF010000001">
    <property type="protein sequence ID" value="MBC5688330.1"/>
    <property type="molecule type" value="Genomic_DNA"/>
</dbReference>
<dbReference type="RefSeq" id="WP_186874951.1">
    <property type="nucleotide sequence ID" value="NZ_JACOPF010000001.1"/>
</dbReference>
<dbReference type="InterPro" id="IPR053925">
    <property type="entry name" value="RecX_HTH_3rd"/>
</dbReference>
<dbReference type="Pfam" id="PF02631">
    <property type="entry name" value="RecX_HTH2"/>
    <property type="match status" value="1"/>
</dbReference>
<feature type="domain" description="RecX first three-helical" evidence="8">
    <location>
        <begin position="59"/>
        <end position="97"/>
    </location>
</feature>
<dbReference type="Pfam" id="PF21981">
    <property type="entry name" value="RecX_HTH3"/>
    <property type="match status" value="1"/>
</dbReference>
<evidence type="ECO:0000256" key="4">
    <source>
        <dbReference type="ARBA" id="ARBA00022490"/>
    </source>
</evidence>
<name>A0A923LGJ2_9FIRM</name>
<evidence type="ECO:0000256" key="3">
    <source>
        <dbReference type="ARBA" id="ARBA00018111"/>
    </source>
</evidence>
<sequence>MVVTKIEALTKIKYKIDIDGQFAFVLYKGELSCYGVAEEEEISQETVEKIRTEIVLKRAKRRALHLLEDMDRTEDELSRKLIQGMYPEDIVEKVLEYVKSFGYLNDLRYAEQFILSRKDKKSRKEIYALLTQKGIDREKIEQAFVTCYEEEAEEEAILAVFRKKRIDPRKMDEMQMHKIYAYLARKGFRYEAVRQVIQNCNDNA</sequence>
<organism evidence="9 10">
    <name type="scientific">Mediterraneibacter hominis</name>
    <dbReference type="NCBI Taxonomy" id="2763054"/>
    <lineage>
        <taxon>Bacteria</taxon>
        <taxon>Bacillati</taxon>
        <taxon>Bacillota</taxon>
        <taxon>Clostridia</taxon>
        <taxon>Lachnospirales</taxon>
        <taxon>Lachnospiraceae</taxon>
        <taxon>Mediterraneibacter</taxon>
    </lineage>
</organism>